<dbReference type="PANTHER" id="PTHR12358">
    <property type="entry name" value="SPHINGOSINE KINASE"/>
    <property type="match status" value="1"/>
</dbReference>
<dbReference type="Gene3D" id="3.40.50.10330">
    <property type="entry name" value="Probable inorganic polyphosphate/atp-NAD kinase, domain 1"/>
    <property type="match status" value="1"/>
</dbReference>
<dbReference type="EC" id="2.7.1.107" evidence="6"/>
<evidence type="ECO:0000313" key="6">
    <source>
        <dbReference type="EMBL" id="NNJ27868.1"/>
    </source>
</evidence>
<reference evidence="6 7" key="1">
    <citation type="journal article" date="2020" name="Syst. Appl. Microbiol.">
        <title>Alienimonas chondri sp. nov., a novel planctomycete isolated from the biofilm of the red alga Chondrus crispus.</title>
        <authorList>
            <person name="Vitorino I."/>
            <person name="Albuquerque L."/>
            <person name="Wiegand S."/>
            <person name="Kallscheuer N."/>
            <person name="da Costa M.S."/>
            <person name="Lobo-da-Cunha A."/>
            <person name="Jogler C."/>
            <person name="Lage O.M."/>
        </authorList>
    </citation>
    <scope>NUCLEOTIDE SEQUENCE [LARGE SCALE GENOMIC DNA]</scope>
    <source>
        <strain evidence="6 7">LzC2</strain>
    </source>
</reference>
<keyword evidence="3 6" id="KW-0418">Kinase</keyword>
<dbReference type="PROSITE" id="PS50146">
    <property type="entry name" value="DAGK"/>
    <property type="match status" value="1"/>
</dbReference>
<sequence length="315" mass="32957">MIFNPAAGRRRARRRLAGFLERWGNRVTLRPTERPGHAAGLAATATGEGFDVVAAAGGDGTVHEVADGLLRATGGANGPGAGQAGPIFAVVPIGSANDYAHSLQRQFGTSPLDSPAAHAVDVGRLRWTASSADGSDGEERERFFVCCCGAGLAGRVTLESRKIGWLQGVPLYGLAAMRAVRAAGTPAEWTVTHDDAAPVVWPTRSFHLLLGRREGGFLLAPDASLNDGLFDVVRLGAAGRWGMMRMLPGLARSGPPVAHPHVALGRCRSASVESPTPLAVHVDGELALIPENGVRSVRIDLLPGRLRAKVCAVRS</sequence>
<dbReference type="InterPro" id="IPR001206">
    <property type="entry name" value="Diacylglycerol_kinase_cat_dom"/>
</dbReference>
<comment type="caution">
    <text evidence="6">The sequence shown here is derived from an EMBL/GenBank/DDBJ whole genome shotgun (WGS) entry which is preliminary data.</text>
</comment>
<keyword evidence="1 6" id="KW-0808">Transferase</keyword>
<accession>A0ABX1VIC6</accession>
<dbReference type="Pfam" id="PF00781">
    <property type="entry name" value="DAGK_cat"/>
    <property type="match status" value="1"/>
</dbReference>
<evidence type="ECO:0000256" key="2">
    <source>
        <dbReference type="ARBA" id="ARBA00022741"/>
    </source>
</evidence>
<feature type="domain" description="DAGKc" evidence="5">
    <location>
        <begin position="1"/>
        <end position="103"/>
    </location>
</feature>
<protein>
    <submittedName>
        <fullName evidence="6">Diacylglycerol kinase</fullName>
        <ecNumber evidence="6">2.7.1.107</ecNumber>
    </submittedName>
</protein>
<dbReference type="Gene3D" id="2.60.200.40">
    <property type="match status" value="1"/>
</dbReference>
<gene>
    <name evidence="6" type="primary">dagK</name>
    <name evidence="6" type="ORF">LzC2_39780</name>
</gene>
<name>A0ABX1VIC6_9PLAN</name>
<evidence type="ECO:0000259" key="5">
    <source>
        <dbReference type="PROSITE" id="PS50146"/>
    </source>
</evidence>
<dbReference type="GO" id="GO:0004143">
    <property type="term" value="F:ATP-dependent diacylglycerol kinase activity"/>
    <property type="evidence" value="ECO:0007669"/>
    <property type="project" value="UniProtKB-EC"/>
</dbReference>
<dbReference type="Pfam" id="PF19279">
    <property type="entry name" value="YegS_C"/>
    <property type="match status" value="1"/>
</dbReference>
<keyword evidence="7" id="KW-1185">Reference proteome</keyword>
<keyword evidence="4" id="KW-0067">ATP-binding</keyword>
<keyword evidence="2" id="KW-0547">Nucleotide-binding</keyword>
<proteinExistence type="predicted"/>
<dbReference type="PANTHER" id="PTHR12358:SF54">
    <property type="entry name" value="SPHINGOSINE KINASE RELATED PROTEIN"/>
    <property type="match status" value="1"/>
</dbReference>
<evidence type="ECO:0000256" key="3">
    <source>
        <dbReference type="ARBA" id="ARBA00022777"/>
    </source>
</evidence>
<dbReference type="InterPro" id="IPR017438">
    <property type="entry name" value="ATP-NAD_kinase_N"/>
</dbReference>
<dbReference type="InterPro" id="IPR016064">
    <property type="entry name" value="NAD/diacylglycerol_kinase_sf"/>
</dbReference>
<evidence type="ECO:0000256" key="4">
    <source>
        <dbReference type="ARBA" id="ARBA00022840"/>
    </source>
</evidence>
<evidence type="ECO:0000256" key="1">
    <source>
        <dbReference type="ARBA" id="ARBA00022679"/>
    </source>
</evidence>
<organism evidence="6 7">
    <name type="scientific">Alienimonas chondri</name>
    <dbReference type="NCBI Taxonomy" id="2681879"/>
    <lineage>
        <taxon>Bacteria</taxon>
        <taxon>Pseudomonadati</taxon>
        <taxon>Planctomycetota</taxon>
        <taxon>Planctomycetia</taxon>
        <taxon>Planctomycetales</taxon>
        <taxon>Planctomycetaceae</taxon>
        <taxon>Alienimonas</taxon>
    </lineage>
</organism>
<dbReference type="SUPFAM" id="SSF111331">
    <property type="entry name" value="NAD kinase/diacylglycerol kinase-like"/>
    <property type="match status" value="1"/>
</dbReference>
<dbReference type="Proteomes" id="UP000609651">
    <property type="component" value="Unassembled WGS sequence"/>
</dbReference>
<dbReference type="InterPro" id="IPR045540">
    <property type="entry name" value="YegS/DAGK_C"/>
</dbReference>
<dbReference type="EMBL" id="WTPX01000220">
    <property type="protein sequence ID" value="NNJ27868.1"/>
    <property type="molecule type" value="Genomic_DNA"/>
</dbReference>
<evidence type="ECO:0000313" key="7">
    <source>
        <dbReference type="Proteomes" id="UP000609651"/>
    </source>
</evidence>
<dbReference type="InterPro" id="IPR050187">
    <property type="entry name" value="Lipid_Phosphate_FormReg"/>
</dbReference>